<keyword evidence="9" id="KW-1015">Disulfide bond</keyword>
<dbReference type="EMBL" id="CM029038">
    <property type="protein sequence ID" value="KAG2652589.1"/>
    <property type="molecule type" value="Genomic_DNA"/>
</dbReference>
<evidence type="ECO:0000256" key="6">
    <source>
        <dbReference type="ARBA" id="ARBA00023010"/>
    </source>
</evidence>
<evidence type="ECO:0000256" key="3">
    <source>
        <dbReference type="ARBA" id="ARBA00022448"/>
    </source>
</evidence>
<keyword evidence="3" id="KW-0813">Transport</keyword>
<evidence type="ECO:0000256" key="12">
    <source>
        <dbReference type="SAM" id="MobiDB-lite"/>
    </source>
</evidence>
<feature type="region of interest" description="Disordered" evidence="12">
    <location>
        <begin position="22"/>
        <end position="72"/>
    </location>
</feature>
<dbReference type="FunFam" id="1.10.287.2900:FF:000003">
    <property type="entry name" value="mitochondrial intermembrane space import and assembly protein 40"/>
    <property type="match status" value="1"/>
</dbReference>
<comment type="subcellular location">
    <subcellularLocation>
        <location evidence="2">Mitochondrion intermembrane space</location>
    </subcellularLocation>
    <subcellularLocation>
        <location evidence="1">Peroxisome matrix</location>
    </subcellularLocation>
</comment>
<evidence type="ECO:0000256" key="4">
    <source>
        <dbReference type="ARBA" id="ARBA00022927"/>
    </source>
</evidence>
<proteinExistence type="predicted"/>
<keyword evidence="6" id="KW-0811">Translocation</keyword>
<keyword evidence="14" id="KW-1185">Reference proteome</keyword>
<evidence type="ECO:0000256" key="9">
    <source>
        <dbReference type="ARBA" id="ARBA00023157"/>
    </source>
</evidence>
<evidence type="ECO:0000256" key="1">
    <source>
        <dbReference type="ARBA" id="ARBA00004253"/>
    </source>
</evidence>
<dbReference type="Gene3D" id="1.10.287.2900">
    <property type="match status" value="1"/>
</dbReference>
<keyword evidence="8" id="KW-0576">Peroxisome</keyword>
<evidence type="ECO:0000256" key="11">
    <source>
        <dbReference type="ARBA" id="ARBA00067557"/>
    </source>
</evidence>
<protein>
    <recommendedName>
        <fullName evidence="11">Mitochondrial intermembrane space import and assembly protein 40 homolog</fullName>
    </recommendedName>
</protein>
<keyword evidence="7" id="KW-0496">Mitochondrion</keyword>
<accession>A0A8T0XAW2</accession>
<dbReference type="GO" id="GO:0005758">
    <property type="term" value="C:mitochondrial intermembrane space"/>
    <property type="evidence" value="ECO:0007669"/>
    <property type="project" value="UniProtKB-SubCell"/>
</dbReference>
<comment type="caution">
    <text evidence="13">The sequence shown here is derived from an EMBL/GenBank/DDBJ whole genome shotgun (WGS) entry which is preliminary data.</text>
</comment>
<gene>
    <name evidence="13" type="ORF">PVAP13_1NG366500</name>
</gene>
<dbReference type="GO" id="GO:0045041">
    <property type="term" value="P:protein import into mitochondrial intermembrane space"/>
    <property type="evidence" value="ECO:0007669"/>
    <property type="project" value="InterPro"/>
</dbReference>
<feature type="compositionally biased region" description="Low complexity" evidence="12">
    <location>
        <begin position="46"/>
        <end position="65"/>
    </location>
</feature>
<sequence>MQDQDSPPSPVSATPVLAVADICSPSPSQPVRPPHRLSCRMDQDGSRAASGEGPPAAAAGPTPSSRSPPSPGIEALAAEALAFDGQSNEESIDVKVEKALECPCLDDLKRGPCGSQFIDAFSCYLKSTKEEKGSDCVDPFIALQNCIGENKEAFIKEILEEEENDEAEKSNLKVLPPAWSREPKSKTRGRSK</sequence>
<dbReference type="GO" id="GO:0005782">
    <property type="term" value="C:peroxisomal matrix"/>
    <property type="evidence" value="ECO:0007669"/>
    <property type="project" value="UniProtKB-SubCell"/>
</dbReference>
<evidence type="ECO:0000256" key="10">
    <source>
        <dbReference type="ARBA" id="ARBA00023284"/>
    </source>
</evidence>
<keyword evidence="4" id="KW-0653">Protein transport</keyword>
<dbReference type="OrthoDB" id="7481291at2759"/>
<evidence type="ECO:0000313" key="14">
    <source>
        <dbReference type="Proteomes" id="UP000823388"/>
    </source>
</evidence>
<evidence type="ECO:0000313" key="13">
    <source>
        <dbReference type="EMBL" id="KAG2652589.1"/>
    </source>
</evidence>
<dbReference type="PANTHER" id="PTHR21622">
    <property type="entry name" value="COILED-COIL-HELIX-COILED-COIL-HELIX DOMAIN CONTAINING 4"/>
    <property type="match status" value="1"/>
</dbReference>
<evidence type="ECO:0000256" key="2">
    <source>
        <dbReference type="ARBA" id="ARBA00004569"/>
    </source>
</evidence>
<keyword evidence="5" id="KW-0560">Oxidoreductase</keyword>
<name>A0A8T0XAW2_PANVG</name>
<dbReference type="Proteomes" id="UP000823388">
    <property type="component" value="Chromosome 1N"/>
</dbReference>
<reference evidence="13" key="1">
    <citation type="submission" date="2020-05" db="EMBL/GenBank/DDBJ databases">
        <title>WGS assembly of Panicum virgatum.</title>
        <authorList>
            <person name="Lovell J.T."/>
            <person name="Jenkins J."/>
            <person name="Shu S."/>
            <person name="Juenger T.E."/>
            <person name="Schmutz J."/>
        </authorList>
    </citation>
    <scope>NUCLEOTIDE SEQUENCE</scope>
    <source>
        <strain evidence="13">AP13</strain>
    </source>
</reference>
<dbReference type="InterPro" id="IPR039289">
    <property type="entry name" value="CHCHD4"/>
</dbReference>
<keyword evidence="10" id="KW-0676">Redox-active center</keyword>
<dbReference type="AlphaFoldDB" id="A0A8T0XAW2"/>
<evidence type="ECO:0000256" key="7">
    <source>
        <dbReference type="ARBA" id="ARBA00023128"/>
    </source>
</evidence>
<organism evidence="13 14">
    <name type="scientific">Panicum virgatum</name>
    <name type="common">Blackwell switchgrass</name>
    <dbReference type="NCBI Taxonomy" id="38727"/>
    <lineage>
        <taxon>Eukaryota</taxon>
        <taxon>Viridiplantae</taxon>
        <taxon>Streptophyta</taxon>
        <taxon>Embryophyta</taxon>
        <taxon>Tracheophyta</taxon>
        <taxon>Spermatophyta</taxon>
        <taxon>Magnoliopsida</taxon>
        <taxon>Liliopsida</taxon>
        <taxon>Poales</taxon>
        <taxon>Poaceae</taxon>
        <taxon>PACMAD clade</taxon>
        <taxon>Panicoideae</taxon>
        <taxon>Panicodae</taxon>
        <taxon>Paniceae</taxon>
        <taxon>Panicinae</taxon>
        <taxon>Panicum</taxon>
        <taxon>Panicum sect. Hiantes</taxon>
    </lineage>
</organism>
<dbReference type="PANTHER" id="PTHR21622:SF0">
    <property type="entry name" value="COILED-COIL-HELIX-COILED-COIL-HELIX DOMAIN CONTAINING 4"/>
    <property type="match status" value="1"/>
</dbReference>
<feature type="region of interest" description="Disordered" evidence="12">
    <location>
        <begin position="161"/>
        <end position="192"/>
    </location>
</feature>
<evidence type="ECO:0000256" key="5">
    <source>
        <dbReference type="ARBA" id="ARBA00023002"/>
    </source>
</evidence>
<evidence type="ECO:0000256" key="8">
    <source>
        <dbReference type="ARBA" id="ARBA00023140"/>
    </source>
</evidence>
<dbReference type="GO" id="GO:0015035">
    <property type="term" value="F:protein-disulfide reductase activity"/>
    <property type="evidence" value="ECO:0007669"/>
    <property type="project" value="InterPro"/>
</dbReference>